<evidence type="ECO:0000313" key="3">
    <source>
        <dbReference type="EMBL" id="KAF2230629.1"/>
    </source>
</evidence>
<feature type="domain" description="SAC3/GANP/THP3 conserved" evidence="2">
    <location>
        <begin position="265"/>
        <end position="475"/>
    </location>
</feature>
<dbReference type="EMBL" id="ML991838">
    <property type="protein sequence ID" value="KAF2230629.1"/>
    <property type="molecule type" value="Genomic_DNA"/>
</dbReference>
<dbReference type="PANTHER" id="PTHR12436:SF4">
    <property type="entry name" value="LEUKOCYTE RECEPTOR CLUSTER MEMBER 8"/>
    <property type="match status" value="1"/>
</dbReference>
<evidence type="ECO:0000259" key="2">
    <source>
        <dbReference type="Pfam" id="PF03399"/>
    </source>
</evidence>
<dbReference type="Pfam" id="PF03399">
    <property type="entry name" value="SAC3_GANP"/>
    <property type="match status" value="1"/>
</dbReference>
<dbReference type="PANTHER" id="PTHR12436">
    <property type="entry name" value="80 KDA MCM3-ASSOCIATED PROTEIN"/>
    <property type="match status" value="1"/>
</dbReference>
<feature type="region of interest" description="Disordered" evidence="1">
    <location>
        <begin position="143"/>
        <end position="173"/>
    </location>
</feature>
<dbReference type="InterPro" id="IPR005062">
    <property type="entry name" value="SAC3/GANP/THP3_conserved"/>
</dbReference>
<gene>
    <name evidence="3" type="ORF">EV356DRAFT_536228</name>
</gene>
<keyword evidence="4" id="KW-1185">Reference proteome</keyword>
<feature type="region of interest" description="Disordered" evidence="1">
    <location>
        <begin position="223"/>
        <end position="246"/>
    </location>
</feature>
<proteinExistence type="predicted"/>
<organism evidence="3 4">
    <name type="scientific">Viridothelium virens</name>
    <name type="common">Speckled blister lichen</name>
    <name type="synonym">Trypethelium virens</name>
    <dbReference type="NCBI Taxonomy" id="1048519"/>
    <lineage>
        <taxon>Eukaryota</taxon>
        <taxon>Fungi</taxon>
        <taxon>Dikarya</taxon>
        <taxon>Ascomycota</taxon>
        <taxon>Pezizomycotina</taxon>
        <taxon>Dothideomycetes</taxon>
        <taxon>Dothideomycetes incertae sedis</taxon>
        <taxon>Trypetheliales</taxon>
        <taxon>Trypetheliaceae</taxon>
        <taxon>Viridothelium</taxon>
    </lineage>
</organism>
<protein>
    <recommendedName>
        <fullName evidence="2">SAC3/GANP/THP3 conserved domain-containing protein</fullName>
    </recommendedName>
</protein>
<accession>A0A6A6GYD7</accession>
<dbReference type="Proteomes" id="UP000800092">
    <property type="component" value="Unassembled WGS sequence"/>
</dbReference>
<dbReference type="AlphaFoldDB" id="A0A6A6GYD7"/>
<dbReference type="OrthoDB" id="199574at2759"/>
<sequence length="510" mass="57779">MNAFPAYTSVPARRTLATPQAAVRPSVRETAFVGSKSLQPPPKPQKGVFPHGVREYVSRAFAEENSVSGIEKSMIEEKLKEIINDASTHGIMNTLDWDNHPLPQHIIQQELVSSSPRHERSPWQETASLSLNLDATHNAFANATTSNKKRKSFETDPVQNDNGDESTPPWRKAAKKNGFEDRITFANQAAAERMEKRMRKFHGGKLDESSKLPATLEKRRQRFETGKAGHPSPFSPRDATPASDIPEGPVVGTCQDLEKGYLRLTEPPRPETVRPLPVLRKTLDLLKMKWKNENNYSYICDQFKSLRQDLTVQHIKNDFTVVAYEIHARIALEKGDLGEYNQCQTQLRALYKQKLGGHPAEFLAYRILYFIYTCSRTDMNDVLADLTPTDKTQPSVKHALEVRSSLALGNYHKFFQLYLDTPNMGAYIMDMFVVRERLAALATMCRAYKQDVKIRFLTEELGFESDQECVQFLCENGAPQQLFEEKDDGVRFLTAKVGSIFETAKAAAFR</sequence>
<dbReference type="FunFam" id="1.25.40.990:FF:000006">
    <property type="entry name" value="Putative SAC3/GANP domain protein"/>
    <property type="match status" value="1"/>
</dbReference>
<reference evidence="3" key="1">
    <citation type="journal article" date="2020" name="Stud. Mycol.">
        <title>101 Dothideomycetes genomes: a test case for predicting lifestyles and emergence of pathogens.</title>
        <authorList>
            <person name="Haridas S."/>
            <person name="Albert R."/>
            <person name="Binder M."/>
            <person name="Bloem J."/>
            <person name="Labutti K."/>
            <person name="Salamov A."/>
            <person name="Andreopoulos B."/>
            <person name="Baker S."/>
            <person name="Barry K."/>
            <person name="Bills G."/>
            <person name="Bluhm B."/>
            <person name="Cannon C."/>
            <person name="Castanera R."/>
            <person name="Culley D."/>
            <person name="Daum C."/>
            <person name="Ezra D."/>
            <person name="Gonzalez J."/>
            <person name="Henrissat B."/>
            <person name="Kuo A."/>
            <person name="Liang C."/>
            <person name="Lipzen A."/>
            <person name="Lutzoni F."/>
            <person name="Magnuson J."/>
            <person name="Mondo S."/>
            <person name="Nolan M."/>
            <person name="Ohm R."/>
            <person name="Pangilinan J."/>
            <person name="Park H.-J."/>
            <person name="Ramirez L."/>
            <person name="Alfaro M."/>
            <person name="Sun H."/>
            <person name="Tritt A."/>
            <person name="Yoshinaga Y."/>
            <person name="Zwiers L.-H."/>
            <person name="Turgeon B."/>
            <person name="Goodwin S."/>
            <person name="Spatafora J."/>
            <person name="Crous P."/>
            <person name="Grigoriev I."/>
        </authorList>
    </citation>
    <scope>NUCLEOTIDE SEQUENCE</scope>
    <source>
        <strain evidence="3">Tuck. ex Michener</strain>
    </source>
</reference>
<evidence type="ECO:0000256" key="1">
    <source>
        <dbReference type="SAM" id="MobiDB-lite"/>
    </source>
</evidence>
<dbReference type="InterPro" id="IPR045107">
    <property type="entry name" value="SAC3/GANP/THP3"/>
</dbReference>
<evidence type="ECO:0000313" key="4">
    <source>
        <dbReference type="Proteomes" id="UP000800092"/>
    </source>
</evidence>
<name>A0A6A6GYD7_VIRVR</name>
<dbReference type="GO" id="GO:0005634">
    <property type="term" value="C:nucleus"/>
    <property type="evidence" value="ECO:0007669"/>
    <property type="project" value="TreeGrafter"/>
</dbReference>
<dbReference type="Gene3D" id="1.25.40.990">
    <property type="match status" value="1"/>
</dbReference>